<dbReference type="SUPFAM" id="SSF63748">
    <property type="entry name" value="Tudor/PWWP/MBT"/>
    <property type="match status" value="2"/>
</dbReference>
<dbReference type="AlphaFoldDB" id="A0A1D2NKB7"/>
<gene>
    <name evidence="11" type="ORF">Ocin01_00969</name>
</gene>
<feature type="compositionally biased region" description="Basic and acidic residues" evidence="9">
    <location>
        <begin position="453"/>
        <end position="469"/>
    </location>
</feature>
<dbReference type="GO" id="GO:0005634">
    <property type="term" value="C:nucleus"/>
    <property type="evidence" value="ECO:0007669"/>
    <property type="project" value="TreeGrafter"/>
</dbReference>
<feature type="compositionally biased region" description="Low complexity" evidence="9">
    <location>
        <begin position="722"/>
        <end position="749"/>
    </location>
</feature>
<feature type="non-terminal residue" evidence="11">
    <location>
        <position position="788"/>
    </location>
</feature>
<dbReference type="PANTHER" id="PTHR13964:SF27">
    <property type="entry name" value="HAT-TRICK, ISOFORM D"/>
    <property type="match status" value="1"/>
</dbReference>
<feature type="compositionally biased region" description="Pro residues" evidence="9">
    <location>
        <begin position="613"/>
        <end position="625"/>
    </location>
</feature>
<feature type="compositionally biased region" description="Acidic residues" evidence="9">
    <location>
        <begin position="289"/>
        <end position="304"/>
    </location>
</feature>
<evidence type="ECO:0000256" key="2">
    <source>
        <dbReference type="ARBA" id="ARBA00022553"/>
    </source>
</evidence>
<dbReference type="SMART" id="SM00501">
    <property type="entry name" value="BRIGHT"/>
    <property type="match status" value="1"/>
</dbReference>
<feature type="compositionally biased region" description="Basic and acidic residues" evidence="9">
    <location>
        <begin position="434"/>
        <end position="443"/>
    </location>
</feature>
<evidence type="ECO:0000256" key="5">
    <source>
        <dbReference type="ARBA" id="ARBA00023015"/>
    </source>
</evidence>
<accession>A0A1D2NKB7</accession>
<feature type="compositionally biased region" description="Basic residues" evidence="9">
    <location>
        <begin position="777"/>
        <end position="788"/>
    </location>
</feature>
<dbReference type="InterPro" id="IPR051232">
    <property type="entry name" value="ARID/SWI1_ChromRemod"/>
</dbReference>
<evidence type="ECO:0000256" key="8">
    <source>
        <dbReference type="ARBA" id="ARBA00023242"/>
    </source>
</evidence>
<keyword evidence="3" id="KW-0832">Ubl conjugation</keyword>
<sequence length="788" mass="87385">ADDPPYLTVGTEVSAKYKGAFCEAKIRKVVRVVKCKVTFKAGNGSSIVPDDQIRGTLRVGANVEAKHPDKNQFLEATINKIQDSSQYTVVFDDGDITTLRRSALCLKSGRHFNESETLDQLPLTHPEHFSNPVVGGRRGVRRRAPNADADKDESSEEEDEYTPTKRDGRRKYERELDMGKVVCVESTDKKKAKDTWFPALVVSPSAQDTVKIRTKDEYLVRSFRDGRYYTVPKKEITEFTKESSSKYDSNSNVLRTAVDKALLYLEKNELPPHWDRDVLFGNARQSESGGEDQQSESEFSEDDPREEKDRFIAQLYKFMDERSTPLNKVPQVCNKDLDLHKLFKTVTSKGGYTKVTNQSQWKTVTIKLGVGTMPSTSTINLVKQAYKKFLFSFEEFYRKLGCTWTPRTTTTSTSKSRSSRSLFRERVTPSSSRESVREPKKDEGSDDSNLPSTKKEVKEKSPPEDKEKTSPTIVAPSPVADSPAAVDTGTGSESEVKKEEESVPRRSRGRKPKKKETEETAAASSSSASPSTAKNKRQTTASKERDSSVASSKDDGGGSAPPTPSSSTTTTTSTTTPTSKNKGVGRGKYKRNSTKAEPEEKEVKEKEKEEKPPAPPPVEPPPPPKSMMDIRLGDKLEVYYPKSEGKTYEAKVIDINEKNESFLVHYNGWNQRYDEWIDRARVSVNITLRMEATGEVDTGKHTNPANPGIHAKGMGKRKGRNSSSATSNSSSTTSSAAVTPTLVASSTASGTRSKVAIAAGKRKRSTSSEIPIISNTPKRRRTRQKSGQ</sequence>
<dbReference type="STRING" id="48709.A0A1D2NKB7"/>
<keyword evidence="5" id="KW-0805">Transcription regulation</keyword>
<feature type="region of interest" description="Disordered" evidence="9">
    <location>
        <begin position="695"/>
        <end position="788"/>
    </location>
</feature>
<dbReference type="InterPro" id="IPR025995">
    <property type="entry name" value="Tudor-knot"/>
</dbReference>
<feature type="non-terminal residue" evidence="11">
    <location>
        <position position="1"/>
    </location>
</feature>
<dbReference type="InterPro" id="IPR016197">
    <property type="entry name" value="Chromo-like_dom_sf"/>
</dbReference>
<keyword evidence="12" id="KW-1185">Reference proteome</keyword>
<feature type="region of interest" description="Disordered" evidence="9">
    <location>
        <begin position="117"/>
        <end position="172"/>
    </location>
</feature>
<feature type="region of interest" description="Disordered" evidence="9">
    <location>
        <begin position="284"/>
        <end position="306"/>
    </location>
</feature>
<feature type="region of interest" description="Disordered" evidence="9">
    <location>
        <begin position="407"/>
        <end position="630"/>
    </location>
</feature>
<feature type="compositionally biased region" description="Polar residues" evidence="9">
    <location>
        <begin position="767"/>
        <end position="776"/>
    </location>
</feature>
<dbReference type="InterPro" id="IPR001606">
    <property type="entry name" value="ARID_dom"/>
</dbReference>
<keyword evidence="2" id="KW-0597">Phosphoprotein</keyword>
<keyword evidence="1" id="KW-1017">Isopeptide bond</keyword>
<keyword evidence="6" id="KW-0238">DNA-binding</keyword>
<dbReference type="GO" id="GO:0006325">
    <property type="term" value="P:chromatin organization"/>
    <property type="evidence" value="ECO:0007669"/>
    <property type="project" value="UniProtKB-KW"/>
</dbReference>
<keyword evidence="4" id="KW-0156">Chromatin regulator</keyword>
<evidence type="ECO:0000256" key="1">
    <source>
        <dbReference type="ARBA" id="ARBA00022499"/>
    </source>
</evidence>
<dbReference type="CDD" id="cd05162">
    <property type="entry name" value="PWWP"/>
    <property type="match status" value="1"/>
</dbReference>
<dbReference type="Pfam" id="PF11717">
    <property type="entry name" value="Tudor-knot"/>
    <property type="match status" value="1"/>
</dbReference>
<dbReference type="EMBL" id="LJIJ01000018">
    <property type="protein sequence ID" value="ODN05677.1"/>
    <property type="molecule type" value="Genomic_DNA"/>
</dbReference>
<dbReference type="Pfam" id="PF08169">
    <property type="entry name" value="RBB1NT"/>
    <property type="match status" value="1"/>
</dbReference>
<keyword evidence="7" id="KW-0804">Transcription</keyword>
<dbReference type="SUPFAM" id="SSF46774">
    <property type="entry name" value="ARID-like"/>
    <property type="match status" value="1"/>
</dbReference>
<dbReference type="OrthoDB" id="10068428at2759"/>
<feature type="compositionally biased region" description="Basic and acidic residues" evidence="9">
    <location>
        <begin position="494"/>
        <end position="504"/>
    </location>
</feature>
<dbReference type="Pfam" id="PF01388">
    <property type="entry name" value="ARID"/>
    <property type="match status" value="1"/>
</dbReference>
<feature type="compositionally biased region" description="Basic and acidic residues" evidence="9">
    <location>
        <begin position="542"/>
        <end position="556"/>
    </location>
</feature>
<feature type="compositionally biased region" description="Basic residues" evidence="9">
    <location>
        <begin position="505"/>
        <end position="514"/>
    </location>
</feature>
<dbReference type="CDD" id="cd20389">
    <property type="entry name" value="Tudor_ARID4_rpt1"/>
    <property type="match status" value="1"/>
</dbReference>
<dbReference type="OMA" id="NITLRME"/>
<dbReference type="InterPro" id="IPR012603">
    <property type="entry name" value="ARID4A/B_PWWP"/>
</dbReference>
<proteinExistence type="predicted"/>
<evidence type="ECO:0000256" key="3">
    <source>
        <dbReference type="ARBA" id="ARBA00022843"/>
    </source>
</evidence>
<dbReference type="GO" id="GO:0000976">
    <property type="term" value="F:transcription cis-regulatory region binding"/>
    <property type="evidence" value="ECO:0007669"/>
    <property type="project" value="TreeGrafter"/>
</dbReference>
<dbReference type="GO" id="GO:0006357">
    <property type="term" value="P:regulation of transcription by RNA polymerase II"/>
    <property type="evidence" value="ECO:0007669"/>
    <property type="project" value="TreeGrafter"/>
</dbReference>
<dbReference type="Gene3D" id="2.30.30.140">
    <property type="match status" value="3"/>
</dbReference>
<evidence type="ECO:0000313" key="11">
    <source>
        <dbReference type="EMBL" id="ODN05677.1"/>
    </source>
</evidence>
<feature type="domain" description="ARID" evidence="10">
    <location>
        <begin position="305"/>
        <end position="398"/>
    </location>
</feature>
<organism evidence="11 12">
    <name type="scientific">Orchesella cincta</name>
    <name type="common">Springtail</name>
    <name type="synonym">Podura cincta</name>
    <dbReference type="NCBI Taxonomy" id="48709"/>
    <lineage>
        <taxon>Eukaryota</taxon>
        <taxon>Metazoa</taxon>
        <taxon>Ecdysozoa</taxon>
        <taxon>Arthropoda</taxon>
        <taxon>Hexapoda</taxon>
        <taxon>Collembola</taxon>
        <taxon>Entomobryomorpha</taxon>
        <taxon>Entomobryoidea</taxon>
        <taxon>Orchesellidae</taxon>
        <taxon>Orchesellinae</taxon>
        <taxon>Orchesella</taxon>
    </lineage>
</organism>
<dbReference type="SMART" id="SM01014">
    <property type="entry name" value="ARID"/>
    <property type="match status" value="1"/>
</dbReference>
<comment type="caution">
    <text evidence="11">The sequence shown here is derived from an EMBL/GenBank/DDBJ whole genome shotgun (WGS) entry which is preliminary data.</text>
</comment>
<dbReference type="InterPro" id="IPR036431">
    <property type="entry name" value="ARID_dom_sf"/>
</dbReference>
<evidence type="ECO:0000256" key="6">
    <source>
        <dbReference type="ARBA" id="ARBA00023125"/>
    </source>
</evidence>
<feature type="compositionally biased region" description="Basic and acidic residues" evidence="9">
    <location>
        <begin position="162"/>
        <end position="172"/>
    </location>
</feature>
<dbReference type="PROSITE" id="PS51011">
    <property type="entry name" value="ARID"/>
    <property type="match status" value="1"/>
</dbReference>
<dbReference type="SMART" id="SM00333">
    <property type="entry name" value="TUDOR"/>
    <property type="match status" value="1"/>
</dbReference>
<dbReference type="InterPro" id="IPR002999">
    <property type="entry name" value="Tudor"/>
</dbReference>
<evidence type="ECO:0000313" key="12">
    <source>
        <dbReference type="Proteomes" id="UP000094527"/>
    </source>
</evidence>
<evidence type="ECO:0000259" key="10">
    <source>
        <dbReference type="PROSITE" id="PS51011"/>
    </source>
</evidence>
<evidence type="ECO:0000256" key="7">
    <source>
        <dbReference type="ARBA" id="ARBA00023163"/>
    </source>
</evidence>
<dbReference type="Proteomes" id="UP000094527">
    <property type="component" value="Unassembled WGS sequence"/>
</dbReference>
<feature type="compositionally biased region" description="Low complexity" evidence="9">
    <location>
        <begin position="474"/>
        <end position="487"/>
    </location>
</feature>
<dbReference type="CDD" id="cd20390">
    <property type="entry name" value="Tudor_ARID4_rpt2"/>
    <property type="match status" value="1"/>
</dbReference>
<dbReference type="GO" id="GO:0005694">
    <property type="term" value="C:chromosome"/>
    <property type="evidence" value="ECO:0007669"/>
    <property type="project" value="UniProtKB-ARBA"/>
</dbReference>
<feature type="compositionally biased region" description="Low complexity" evidence="9">
    <location>
        <begin position="407"/>
        <end position="421"/>
    </location>
</feature>
<evidence type="ECO:0000256" key="4">
    <source>
        <dbReference type="ARBA" id="ARBA00022853"/>
    </source>
</evidence>
<protein>
    <submittedName>
        <fullName evidence="11">AT-rich interactive domain-containing protein 4B</fullName>
    </submittedName>
</protein>
<feature type="compositionally biased region" description="Acidic residues" evidence="9">
    <location>
        <begin position="150"/>
        <end position="161"/>
    </location>
</feature>
<feature type="compositionally biased region" description="Low complexity" evidence="9">
    <location>
        <begin position="565"/>
        <end position="579"/>
    </location>
</feature>
<dbReference type="FunFam" id="2.30.30.140:FF:000009">
    <property type="entry name" value="AT-rich interactive domain-containing protein 4B"/>
    <property type="match status" value="1"/>
</dbReference>
<evidence type="ECO:0000256" key="9">
    <source>
        <dbReference type="SAM" id="MobiDB-lite"/>
    </source>
</evidence>
<reference evidence="11 12" key="1">
    <citation type="journal article" date="2016" name="Genome Biol. Evol.">
        <title>Gene Family Evolution Reflects Adaptation to Soil Environmental Stressors in the Genome of the Collembolan Orchesella cincta.</title>
        <authorList>
            <person name="Faddeeva-Vakhrusheva A."/>
            <person name="Derks M.F."/>
            <person name="Anvar S.Y."/>
            <person name="Agamennone V."/>
            <person name="Suring W."/>
            <person name="Smit S."/>
            <person name="van Straalen N.M."/>
            <person name="Roelofs D."/>
        </authorList>
    </citation>
    <scope>NUCLEOTIDE SEQUENCE [LARGE SCALE GENOMIC DNA]</scope>
    <source>
        <tissue evidence="11">Mixed pool</tissue>
    </source>
</reference>
<feature type="compositionally biased region" description="Basic residues" evidence="9">
    <location>
        <begin position="583"/>
        <end position="593"/>
    </location>
</feature>
<keyword evidence="8" id="KW-0539">Nucleus</keyword>
<dbReference type="Gene3D" id="1.10.150.60">
    <property type="entry name" value="ARID DNA-binding domain"/>
    <property type="match status" value="1"/>
</dbReference>
<feature type="compositionally biased region" description="Low complexity" evidence="9">
    <location>
        <begin position="520"/>
        <end position="533"/>
    </location>
</feature>
<dbReference type="SUPFAM" id="SSF54160">
    <property type="entry name" value="Chromo domain-like"/>
    <property type="match status" value="1"/>
</dbReference>
<dbReference type="PANTHER" id="PTHR13964">
    <property type="entry name" value="RBP-RELATED"/>
    <property type="match status" value="1"/>
</dbReference>
<feature type="compositionally biased region" description="Basic and acidic residues" evidence="9">
    <location>
        <begin position="594"/>
        <end position="612"/>
    </location>
</feature>
<dbReference type="CDD" id="cd20104">
    <property type="entry name" value="MBT_PHF20L1-like"/>
    <property type="match status" value="1"/>
</dbReference>
<name>A0A1D2NKB7_ORCCI</name>